<dbReference type="EMBL" id="JAUJYO010000009">
    <property type="protein sequence ID" value="KAK1308994.1"/>
    <property type="molecule type" value="Genomic_DNA"/>
</dbReference>
<keyword evidence="2" id="KW-0479">Metal-binding</keyword>
<keyword evidence="14" id="KW-1185">Reference proteome</keyword>
<reference evidence="13" key="1">
    <citation type="journal article" date="2023" name="Nat. Commun.">
        <title>Diploid and tetraploid genomes of Acorus and the evolution of monocots.</title>
        <authorList>
            <person name="Ma L."/>
            <person name="Liu K.W."/>
            <person name="Li Z."/>
            <person name="Hsiao Y.Y."/>
            <person name="Qi Y."/>
            <person name="Fu T."/>
            <person name="Tang G.D."/>
            <person name="Zhang D."/>
            <person name="Sun W.H."/>
            <person name="Liu D.K."/>
            <person name="Li Y."/>
            <person name="Chen G.Z."/>
            <person name="Liu X.D."/>
            <person name="Liao X.Y."/>
            <person name="Jiang Y.T."/>
            <person name="Yu X."/>
            <person name="Hao Y."/>
            <person name="Huang J."/>
            <person name="Zhao X.W."/>
            <person name="Ke S."/>
            <person name="Chen Y.Y."/>
            <person name="Wu W.L."/>
            <person name="Hsu J.L."/>
            <person name="Lin Y.F."/>
            <person name="Huang M.D."/>
            <person name="Li C.Y."/>
            <person name="Huang L."/>
            <person name="Wang Z.W."/>
            <person name="Zhao X."/>
            <person name="Zhong W.Y."/>
            <person name="Peng D.H."/>
            <person name="Ahmad S."/>
            <person name="Lan S."/>
            <person name="Zhang J.S."/>
            <person name="Tsai W.C."/>
            <person name="Van de Peer Y."/>
            <person name="Liu Z.J."/>
        </authorList>
    </citation>
    <scope>NUCLEOTIDE SEQUENCE</scope>
    <source>
        <strain evidence="13">CP</strain>
    </source>
</reference>
<evidence type="ECO:0000313" key="13">
    <source>
        <dbReference type="EMBL" id="KAK1308994.1"/>
    </source>
</evidence>
<feature type="domain" description="RING-type" evidence="12">
    <location>
        <begin position="27"/>
        <end position="64"/>
    </location>
</feature>
<evidence type="ECO:0000256" key="6">
    <source>
        <dbReference type="ARBA" id="ARBA00022833"/>
    </source>
</evidence>
<accession>A0AAV9E7X2</accession>
<keyword evidence="4" id="KW-0227">DNA damage</keyword>
<dbReference type="Pfam" id="PF00097">
    <property type="entry name" value="zf-C3HC4"/>
    <property type="match status" value="2"/>
</dbReference>
<dbReference type="Pfam" id="PF08731">
    <property type="entry name" value="AFT"/>
    <property type="match status" value="1"/>
</dbReference>
<dbReference type="InterPro" id="IPR001841">
    <property type="entry name" value="Znf_RING"/>
</dbReference>
<dbReference type="InterPro" id="IPR031099">
    <property type="entry name" value="BRCA1-associated"/>
</dbReference>
<feature type="domain" description="RING-type" evidence="12">
    <location>
        <begin position="147"/>
        <end position="184"/>
    </location>
</feature>
<evidence type="ECO:0000256" key="1">
    <source>
        <dbReference type="ARBA" id="ARBA00004123"/>
    </source>
</evidence>
<dbReference type="GO" id="GO:0000724">
    <property type="term" value="P:double-strand break repair via homologous recombination"/>
    <property type="evidence" value="ECO:0007669"/>
    <property type="project" value="TreeGrafter"/>
</dbReference>
<dbReference type="PANTHER" id="PTHR13763">
    <property type="entry name" value="BREAST CANCER TYPE 1 SUSCEPTIBILITY PROTEIN BRCA1"/>
    <property type="match status" value="1"/>
</dbReference>
<keyword evidence="6" id="KW-0862">Zinc</keyword>
<proteinExistence type="predicted"/>
<evidence type="ECO:0000313" key="14">
    <source>
        <dbReference type="Proteomes" id="UP001180020"/>
    </source>
</evidence>
<dbReference type="GO" id="GO:0005634">
    <property type="term" value="C:nucleus"/>
    <property type="evidence" value="ECO:0007669"/>
    <property type="project" value="UniProtKB-SubCell"/>
</dbReference>
<keyword evidence="9" id="KW-0131">Cell cycle</keyword>
<keyword evidence="5 10" id="KW-0863">Zinc-finger</keyword>
<evidence type="ECO:0000259" key="12">
    <source>
        <dbReference type="PROSITE" id="PS50089"/>
    </source>
</evidence>
<gene>
    <name evidence="13" type="ORF">QJS10_CPA09g01972</name>
</gene>
<evidence type="ECO:0000256" key="4">
    <source>
        <dbReference type="ARBA" id="ARBA00022763"/>
    </source>
</evidence>
<dbReference type="InterPro" id="IPR014842">
    <property type="entry name" value="AFT"/>
</dbReference>
<feature type="region of interest" description="Disordered" evidence="11">
    <location>
        <begin position="357"/>
        <end position="417"/>
    </location>
</feature>
<feature type="compositionally biased region" description="Polar residues" evidence="11">
    <location>
        <begin position="357"/>
        <end position="372"/>
    </location>
</feature>
<dbReference type="GO" id="GO:0008270">
    <property type="term" value="F:zinc ion binding"/>
    <property type="evidence" value="ECO:0007669"/>
    <property type="project" value="UniProtKB-KW"/>
</dbReference>
<dbReference type="AlphaFoldDB" id="A0AAV9E7X2"/>
<reference evidence="13" key="2">
    <citation type="submission" date="2023-06" db="EMBL/GenBank/DDBJ databases">
        <authorList>
            <person name="Ma L."/>
            <person name="Liu K.-W."/>
            <person name="Li Z."/>
            <person name="Hsiao Y.-Y."/>
            <person name="Qi Y."/>
            <person name="Fu T."/>
            <person name="Tang G."/>
            <person name="Zhang D."/>
            <person name="Sun W.-H."/>
            <person name="Liu D.-K."/>
            <person name="Li Y."/>
            <person name="Chen G.-Z."/>
            <person name="Liu X.-D."/>
            <person name="Liao X.-Y."/>
            <person name="Jiang Y.-T."/>
            <person name="Yu X."/>
            <person name="Hao Y."/>
            <person name="Huang J."/>
            <person name="Zhao X.-W."/>
            <person name="Ke S."/>
            <person name="Chen Y.-Y."/>
            <person name="Wu W.-L."/>
            <person name="Hsu J.-L."/>
            <person name="Lin Y.-F."/>
            <person name="Huang M.-D."/>
            <person name="Li C.-Y."/>
            <person name="Huang L."/>
            <person name="Wang Z.-W."/>
            <person name="Zhao X."/>
            <person name="Zhong W.-Y."/>
            <person name="Peng D.-H."/>
            <person name="Ahmad S."/>
            <person name="Lan S."/>
            <person name="Zhang J.-S."/>
            <person name="Tsai W.-C."/>
            <person name="Van De Peer Y."/>
            <person name="Liu Z.-J."/>
        </authorList>
    </citation>
    <scope>NUCLEOTIDE SEQUENCE</scope>
    <source>
        <strain evidence="13">CP</strain>
        <tissue evidence="13">Leaves</tissue>
    </source>
</reference>
<dbReference type="Proteomes" id="UP001180020">
    <property type="component" value="Unassembled WGS sequence"/>
</dbReference>
<dbReference type="InterPro" id="IPR018957">
    <property type="entry name" value="Znf_C3HC4_RING-type"/>
</dbReference>
<dbReference type="InterPro" id="IPR013083">
    <property type="entry name" value="Znf_RING/FYVE/PHD"/>
</dbReference>
<evidence type="ECO:0000256" key="2">
    <source>
        <dbReference type="ARBA" id="ARBA00022723"/>
    </source>
</evidence>
<evidence type="ECO:0000256" key="8">
    <source>
        <dbReference type="ARBA" id="ARBA00023242"/>
    </source>
</evidence>
<evidence type="ECO:0000256" key="10">
    <source>
        <dbReference type="PROSITE-ProRule" id="PRU00175"/>
    </source>
</evidence>
<dbReference type="GO" id="GO:0000981">
    <property type="term" value="F:DNA-binding transcription factor activity, RNA polymerase II-specific"/>
    <property type="evidence" value="ECO:0007669"/>
    <property type="project" value="InterPro"/>
</dbReference>
<comment type="subcellular location">
    <subcellularLocation>
        <location evidence="1">Nucleus</location>
    </subcellularLocation>
</comment>
<evidence type="ECO:0000256" key="3">
    <source>
        <dbReference type="ARBA" id="ARBA00022737"/>
    </source>
</evidence>
<dbReference type="GO" id="GO:0004842">
    <property type="term" value="F:ubiquitin-protein transferase activity"/>
    <property type="evidence" value="ECO:0007669"/>
    <property type="project" value="TreeGrafter"/>
</dbReference>
<dbReference type="SMART" id="SM00184">
    <property type="entry name" value="RING"/>
    <property type="match status" value="2"/>
</dbReference>
<evidence type="ECO:0000256" key="9">
    <source>
        <dbReference type="ARBA" id="ARBA00023306"/>
    </source>
</evidence>
<evidence type="ECO:0000256" key="7">
    <source>
        <dbReference type="ARBA" id="ARBA00023204"/>
    </source>
</evidence>
<dbReference type="GO" id="GO:0010106">
    <property type="term" value="P:cellular response to iron ion starvation"/>
    <property type="evidence" value="ECO:0007669"/>
    <property type="project" value="InterPro"/>
</dbReference>
<feature type="compositionally biased region" description="Polar residues" evidence="11">
    <location>
        <begin position="380"/>
        <end position="389"/>
    </location>
</feature>
<name>A0AAV9E7X2_ACOCL</name>
<dbReference type="InterPro" id="IPR017907">
    <property type="entry name" value="Znf_RING_CS"/>
</dbReference>
<sequence>MGEAEKHSRFIKPFIFHLRKMELELKCPVCLKLLSQSKQLPCDHVLCSHCISNMKNDLRCPLCKMSHTHQDLRPIPHLESIVSIFKNMSATFHLSDMQWSSNRLMSSNTTDVISQLDLMKNINGEKYRQIINPLIFHLRKLELELKCSVCLNLLSQPTSLPCNHAFCSHCILNVENDMRCLLCKMSHTHQDLRLMSLLQNIVSIFKNMSATFHVSDMQWISNRPTNSNTGDVTSQMDLMNNINGEKSGGTQKSLFPDNEPVQAPVQPTEEVNTSLFPDNEPVLDMQWISNGRTNSNAGDVTSQMDLMDNINGEKSGGTQKSLFPDNEPVQAPVQPIEEVNMSLFPDNEPVPDMQWISNRPTNSNTGDVTSQMDLMDNINGEKSGSTQKSLFPDNEPVQAPVQPTEEVNTSWLPDNEPVLAPVQPTEEVNTLEGHEKTNEQDSESHGLNLEAQSVDDNNDWDSGFDIIPFEQNVEGSPNIDTTESFTTSLVFDSRKELIEWVKKVGRSVGVVVVIGRSDASDPRRAARIILICERGGKHEVRKRKSDKPRRRSSTKKCGCPFKLHAMNVAEKWRLKVMCGLHNHALITNSEGHKCPGKSFVGKLLDEEYDMVQSMLASGMRPRDILSHLKARDPTNASSIRTIYNARRKMRVMETSGRTDMENES</sequence>
<keyword evidence="8" id="KW-0539">Nucleus</keyword>
<keyword evidence="7" id="KW-0234">DNA repair</keyword>
<dbReference type="SUPFAM" id="SSF57850">
    <property type="entry name" value="RING/U-box"/>
    <property type="match status" value="2"/>
</dbReference>
<evidence type="ECO:0000256" key="11">
    <source>
        <dbReference type="SAM" id="MobiDB-lite"/>
    </source>
</evidence>
<dbReference type="GO" id="GO:0045944">
    <property type="term" value="P:positive regulation of transcription by RNA polymerase II"/>
    <property type="evidence" value="ECO:0007669"/>
    <property type="project" value="InterPro"/>
</dbReference>
<dbReference type="Gene3D" id="3.30.40.10">
    <property type="entry name" value="Zinc/RING finger domain, C3HC4 (zinc finger)"/>
    <property type="match status" value="2"/>
</dbReference>
<dbReference type="PROSITE" id="PS00518">
    <property type="entry name" value="ZF_RING_1"/>
    <property type="match status" value="2"/>
</dbReference>
<keyword evidence="3" id="KW-0677">Repeat</keyword>
<evidence type="ECO:0000256" key="5">
    <source>
        <dbReference type="ARBA" id="ARBA00022771"/>
    </source>
</evidence>
<dbReference type="PANTHER" id="PTHR13763:SF0">
    <property type="entry name" value="BREAST CANCER TYPE 1 SUSCEPTIBILITY PROTEIN"/>
    <property type="match status" value="1"/>
</dbReference>
<protein>
    <recommendedName>
        <fullName evidence="12">RING-type domain-containing protein</fullName>
    </recommendedName>
</protein>
<comment type="caution">
    <text evidence="13">The sequence shown here is derived from an EMBL/GenBank/DDBJ whole genome shotgun (WGS) entry which is preliminary data.</text>
</comment>
<organism evidence="13 14">
    <name type="scientific">Acorus calamus</name>
    <name type="common">Sweet flag</name>
    <dbReference type="NCBI Taxonomy" id="4465"/>
    <lineage>
        <taxon>Eukaryota</taxon>
        <taxon>Viridiplantae</taxon>
        <taxon>Streptophyta</taxon>
        <taxon>Embryophyta</taxon>
        <taxon>Tracheophyta</taxon>
        <taxon>Spermatophyta</taxon>
        <taxon>Magnoliopsida</taxon>
        <taxon>Liliopsida</taxon>
        <taxon>Acoraceae</taxon>
        <taxon>Acorus</taxon>
    </lineage>
</organism>
<dbReference type="PROSITE" id="PS50089">
    <property type="entry name" value="ZF_RING_2"/>
    <property type="match status" value="2"/>
</dbReference>